<reference evidence="3 4" key="1">
    <citation type="submission" date="2016-11" db="EMBL/GenBank/DDBJ databases">
        <authorList>
            <person name="Jaros S."/>
            <person name="Januszkiewicz K."/>
            <person name="Wedrychowicz H."/>
        </authorList>
    </citation>
    <scope>NUCLEOTIDE SEQUENCE [LARGE SCALE GENOMIC DNA]</scope>
    <source>
        <strain evidence="3 4">LMG 20594</strain>
    </source>
</reference>
<feature type="domain" description="Immunity protein 71" evidence="2">
    <location>
        <begin position="5"/>
        <end position="82"/>
    </location>
</feature>
<evidence type="ECO:0000259" key="1">
    <source>
        <dbReference type="Pfam" id="PF15584"/>
    </source>
</evidence>
<name>A0A1M6M9L2_9BURK</name>
<dbReference type="KEGG" id="pts:CUJ90_03015"/>
<dbReference type="Pfam" id="PF15584">
    <property type="entry name" value="Imm72"/>
    <property type="match status" value="1"/>
</dbReference>
<dbReference type="Proteomes" id="UP000184395">
    <property type="component" value="Unassembled WGS sequence"/>
</dbReference>
<sequence>MYDMQDDDVRRRVFWLLKRLSSYSLWKRKRDAWELFTHSYEAAVKNWSKSQPEQMDPDTLPGIYEVLSLYNRGLSELAKGHRFVWRAGEPFALALDKAGTISRYFYTDSDYWERGMQLAPYPPLVEALHKLMRASEFPGEYAPTEVPDAPHMTALCPSAGSLLNPDAYKFLFYELPYPVFPAELPDVPTGTDLIVRSGQRVPTDGIWEPVRVEREKAFGIVPLGVKKTENNGCFNYLVAEGKAPYIDEWSEAQARAERVGTYWRLLWEDVRYKDDILPDESEYFLERRIDSEASVQEEPAGEVEVRTGDICPVTGTWEAKDFENHRIEASKGKVMPDVLASAPGSGERRVHWVTWRLVRRA</sequence>
<evidence type="ECO:0000313" key="4">
    <source>
        <dbReference type="Proteomes" id="UP000184395"/>
    </source>
</evidence>
<dbReference type="GeneID" id="301977141"/>
<dbReference type="InterPro" id="IPR028950">
    <property type="entry name" value="Imm71"/>
</dbReference>
<dbReference type="InterPro" id="IPR028966">
    <property type="entry name" value="Imm72"/>
</dbReference>
<dbReference type="STRING" id="169427.SAMN05192548_10073"/>
<gene>
    <name evidence="3" type="ORF">SAMN05192548_10073</name>
</gene>
<feature type="domain" description="Immunity protein 72" evidence="1">
    <location>
        <begin position="189"/>
        <end position="285"/>
    </location>
</feature>
<evidence type="ECO:0000313" key="3">
    <source>
        <dbReference type="EMBL" id="SHJ80050.1"/>
    </source>
</evidence>
<proteinExistence type="predicted"/>
<dbReference type="Pfam" id="PF15602">
    <property type="entry name" value="Imm71"/>
    <property type="match status" value="1"/>
</dbReference>
<dbReference type="AlphaFoldDB" id="A0A1M6M9L2"/>
<dbReference type="RefSeq" id="WP_073428126.1">
    <property type="nucleotide sequence ID" value="NZ_CADFGY010000005.1"/>
</dbReference>
<accession>A0A1M6M9L2</accession>
<protein>
    <submittedName>
        <fullName evidence="3">Immunity protein 71</fullName>
    </submittedName>
</protein>
<evidence type="ECO:0000259" key="2">
    <source>
        <dbReference type="Pfam" id="PF15602"/>
    </source>
</evidence>
<dbReference type="EMBL" id="FRAB01000007">
    <property type="protein sequence ID" value="SHJ80050.1"/>
    <property type="molecule type" value="Genomic_DNA"/>
</dbReference>
<organism evidence="3 4">
    <name type="scientific">Paraburkholderia terricola</name>
    <dbReference type="NCBI Taxonomy" id="169427"/>
    <lineage>
        <taxon>Bacteria</taxon>
        <taxon>Pseudomonadati</taxon>
        <taxon>Pseudomonadota</taxon>
        <taxon>Betaproteobacteria</taxon>
        <taxon>Burkholderiales</taxon>
        <taxon>Burkholderiaceae</taxon>
        <taxon>Paraburkholderia</taxon>
    </lineage>
</organism>
<dbReference type="OrthoDB" id="6670599at2"/>